<dbReference type="InterPro" id="IPR036100">
    <property type="entry name" value="QueA_sf"/>
</dbReference>
<dbReference type="GO" id="GO:0005737">
    <property type="term" value="C:cytoplasm"/>
    <property type="evidence" value="ECO:0007669"/>
    <property type="project" value="UniProtKB-SubCell"/>
</dbReference>
<dbReference type="InterPro" id="IPR042118">
    <property type="entry name" value="QueA_dom1"/>
</dbReference>
<keyword evidence="7" id="KW-0328">Glycosyltransferase</keyword>
<comment type="subcellular location">
    <subcellularLocation>
        <location evidence="1">Cytoplasm</location>
    </subcellularLocation>
</comment>
<dbReference type="EC" id="2.4.99.17" evidence="7"/>
<evidence type="ECO:0000256" key="2">
    <source>
        <dbReference type="ARBA" id="ARBA00011245"/>
    </source>
</evidence>
<reference evidence="7" key="1">
    <citation type="submission" date="2019-08" db="EMBL/GenBank/DDBJ databases">
        <authorList>
            <person name="Kucharzyk K."/>
            <person name="Murdoch R.W."/>
            <person name="Higgins S."/>
            <person name="Loffler F."/>
        </authorList>
    </citation>
    <scope>NUCLEOTIDE SEQUENCE</scope>
</reference>
<dbReference type="HAMAP" id="MF_00113">
    <property type="entry name" value="QueA"/>
    <property type="match status" value="1"/>
</dbReference>
<dbReference type="EMBL" id="VSSQ01007860">
    <property type="protein sequence ID" value="MPM37194.1"/>
    <property type="molecule type" value="Genomic_DNA"/>
</dbReference>
<dbReference type="NCBIfam" id="NF001140">
    <property type="entry name" value="PRK00147.1"/>
    <property type="match status" value="1"/>
</dbReference>
<keyword evidence="7" id="KW-0413">Isomerase</keyword>
<dbReference type="GO" id="GO:0008616">
    <property type="term" value="P:tRNA queuosine(34) biosynthetic process"/>
    <property type="evidence" value="ECO:0007669"/>
    <property type="project" value="UniProtKB-KW"/>
</dbReference>
<keyword evidence="3" id="KW-0963">Cytoplasm</keyword>
<dbReference type="SUPFAM" id="SSF111337">
    <property type="entry name" value="QueA-like"/>
    <property type="match status" value="1"/>
</dbReference>
<dbReference type="PANTHER" id="PTHR30307">
    <property type="entry name" value="S-ADENOSYLMETHIONINE:TRNA RIBOSYLTRANSFERASE-ISOMERASE"/>
    <property type="match status" value="1"/>
</dbReference>
<evidence type="ECO:0000313" key="7">
    <source>
        <dbReference type="EMBL" id="MPM37194.1"/>
    </source>
</evidence>
<dbReference type="InterPro" id="IPR003699">
    <property type="entry name" value="QueA"/>
</dbReference>
<dbReference type="FunFam" id="2.40.10.240:FF:000002">
    <property type="entry name" value="S-adenosylmethionine:tRNA ribosyltransferase-isomerase"/>
    <property type="match status" value="1"/>
</dbReference>
<dbReference type="AlphaFoldDB" id="A0A644ZH88"/>
<accession>A0A644ZH88</accession>
<dbReference type="Pfam" id="PF02547">
    <property type="entry name" value="Queuosine_synth"/>
    <property type="match status" value="1"/>
</dbReference>
<comment type="caution">
    <text evidence="7">The sequence shown here is derived from an EMBL/GenBank/DDBJ whole genome shotgun (WGS) entry which is preliminary data.</text>
</comment>
<evidence type="ECO:0000256" key="1">
    <source>
        <dbReference type="ARBA" id="ARBA00004496"/>
    </source>
</evidence>
<organism evidence="7">
    <name type="scientific">bioreactor metagenome</name>
    <dbReference type="NCBI Taxonomy" id="1076179"/>
    <lineage>
        <taxon>unclassified sequences</taxon>
        <taxon>metagenomes</taxon>
        <taxon>ecological metagenomes</taxon>
    </lineage>
</organism>
<dbReference type="Gene3D" id="2.40.10.240">
    <property type="entry name" value="QueA-like"/>
    <property type="match status" value="1"/>
</dbReference>
<dbReference type="GO" id="GO:0051075">
    <property type="term" value="F:S-adenosylmethionine:tRNA ribosyltransferase-isomerase activity"/>
    <property type="evidence" value="ECO:0007669"/>
    <property type="project" value="UniProtKB-EC"/>
</dbReference>
<dbReference type="PANTHER" id="PTHR30307:SF0">
    <property type="entry name" value="S-ADENOSYLMETHIONINE:TRNA RIBOSYLTRANSFERASE-ISOMERASE"/>
    <property type="match status" value="1"/>
</dbReference>
<evidence type="ECO:0000256" key="6">
    <source>
        <dbReference type="ARBA" id="ARBA00022785"/>
    </source>
</evidence>
<keyword evidence="6" id="KW-0671">Queuosine biosynthesis</keyword>
<sequence length="343" mass="39106">MSLDIKDYSYDLPENLIADKPTRLRDHCRLLTLEKSTGKINHYHFFDIINLLGPNDVLVLNQSKVFPARLFGKKDTGGVIEVLLIHQIKSDTWLAISKPRPKIGQKVFFDHDLVGEILKSDSSNGQIEIKFNYKNNYFFQVLDKIGHTPLPPYIKSVQTEKTIRSEYQTVYAKPIGSAAAPTAGLHFTKKLLAQLKNKGVQIEYITLHVGLGTFQNLRPENLETKTLHSEFYEIKPAVAKRLNQARKNGKRIIAVGTTSVRTLESACNKKHLESGRNSTQIFIFPPYKFKFVDALITNFHLPESSLLMLVSAFATKEKIFNAYNQAVKNKYRFFSFGDAMFIY</sequence>
<comment type="subunit">
    <text evidence="2">Monomer.</text>
</comment>
<keyword evidence="4 7" id="KW-0808">Transferase</keyword>
<name>A0A644ZH88_9ZZZZ</name>
<dbReference type="InterPro" id="IPR042119">
    <property type="entry name" value="QueA_dom2"/>
</dbReference>
<evidence type="ECO:0000256" key="3">
    <source>
        <dbReference type="ARBA" id="ARBA00022490"/>
    </source>
</evidence>
<dbReference type="NCBIfam" id="TIGR00113">
    <property type="entry name" value="queA"/>
    <property type="match status" value="1"/>
</dbReference>
<keyword evidence="5" id="KW-0949">S-adenosyl-L-methionine</keyword>
<protein>
    <submittedName>
        <fullName evidence="7">S-adenosylmethionine:tRNA ribosyltransferase-isomerase</fullName>
        <ecNumber evidence="7">2.4.99.17</ecNumber>
    </submittedName>
</protein>
<evidence type="ECO:0000256" key="5">
    <source>
        <dbReference type="ARBA" id="ARBA00022691"/>
    </source>
</evidence>
<evidence type="ECO:0000256" key="4">
    <source>
        <dbReference type="ARBA" id="ARBA00022679"/>
    </source>
</evidence>
<dbReference type="FunFam" id="3.40.1780.10:FF:000001">
    <property type="entry name" value="S-adenosylmethionine:tRNA ribosyltransferase-isomerase"/>
    <property type="match status" value="1"/>
</dbReference>
<proteinExistence type="inferred from homology"/>
<gene>
    <name evidence="7" type="primary">queA_26</name>
    <name evidence="7" type="ORF">SDC9_83801</name>
</gene>
<dbReference type="Gene3D" id="3.40.1780.10">
    <property type="entry name" value="QueA-like"/>
    <property type="match status" value="1"/>
</dbReference>